<sequence>MPESQDTSFCSQIYMFDLNEQLQRQQQLIPNLDPTKLSQLQTIFL</sequence>
<dbReference type="AlphaFoldDB" id="A0A9N9GLR7"/>
<feature type="non-terminal residue" evidence="1">
    <location>
        <position position="45"/>
    </location>
</feature>
<dbReference type="Proteomes" id="UP000789396">
    <property type="component" value="Unassembled WGS sequence"/>
</dbReference>
<protein>
    <submittedName>
        <fullName evidence="1">5665_t:CDS:1</fullName>
    </submittedName>
</protein>
<dbReference type="EMBL" id="CAJVPZ010009606">
    <property type="protein sequence ID" value="CAG8610894.1"/>
    <property type="molecule type" value="Genomic_DNA"/>
</dbReference>
<evidence type="ECO:0000313" key="2">
    <source>
        <dbReference type="Proteomes" id="UP000789396"/>
    </source>
</evidence>
<keyword evidence="2" id="KW-1185">Reference proteome</keyword>
<gene>
    <name evidence="1" type="ORF">RFULGI_LOCUS6972</name>
</gene>
<evidence type="ECO:0000313" key="1">
    <source>
        <dbReference type="EMBL" id="CAG8610894.1"/>
    </source>
</evidence>
<comment type="caution">
    <text evidence="1">The sequence shown here is derived from an EMBL/GenBank/DDBJ whole genome shotgun (WGS) entry which is preliminary data.</text>
</comment>
<name>A0A9N9GLR7_9GLOM</name>
<accession>A0A9N9GLR7</accession>
<proteinExistence type="predicted"/>
<organism evidence="1 2">
    <name type="scientific">Racocetra fulgida</name>
    <dbReference type="NCBI Taxonomy" id="60492"/>
    <lineage>
        <taxon>Eukaryota</taxon>
        <taxon>Fungi</taxon>
        <taxon>Fungi incertae sedis</taxon>
        <taxon>Mucoromycota</taxon>
        <taxon>Glomeromycotina</taxon>
        <taxon>Glomeromycetes</taxon>
        <taxon>Diversisporales</taxon>
        <taxon>Gigasporaceae</taxon>
        <taxon>Racocetra</taxon>
    </lineage>
</organism>
<reference evidence="1" key="1">
    <citation type="submission" date="2021-06" db="EMBL/GenBank/DDBJ databases">
        <authorList>
            <person name="Kallberg Y."/>
            <person name="Tangrot J."/>
            <person name="Rosling A."/>
        </authorList>
    </citation>
    <scope>NUCLEOTIDE SEQUENCE</scope>
    <source>
        <strain evidence="1">IN212</strain>
    </source>
</reference>